<feature type="compositionally biased region" description="Low complexity" evidence="1">
    <location>
        <begin position="543"/>
        <end position="560"/>
    </location>
</feature>
<feature type="transmembrane region" description="Helical" evidence="2">
    <location>
        <begin position="6"/>
        <end position="29"/>
    </location>
</feature>
<dbReference type="EMBL" id="MHHS01000001">
    <property type="protein sequence ID" value="OGY37935.1"/>
    <property type="molecule type" value="Genomic_DNA"/>
</dbReference>
<dbReference type="InterPro" id="IPR007391">
    <property type="entry name" value="Vancomycin_resist_VanW"/>
</dbReference>
<dbReference type="Proteomes" id="UP000177941">
    <property type="component" value="Unassembled WGS sequence"/>
</dbReference>
<evidence type="ECO:0000256" key="1">
    <source>
        <dbReference type="SAM" id="MobiDB-lite"/>
    </source>
</evidence>
<accession>A0A1G1XCY2</accession>
<name>A0A1G1XCY2_9BACT</name>
<dbReference type="PANTHER" id="PTHR35788:SF1">
    <property type="entry name" value="EXPORTED PROTEIN"/>
    <property type="match status" value="1"/>
</dbReference>
<feature type="region of interest" description="Disordered" evidence="1">
    <location>
        <begin position="522"/>
        <end position="560"/>
    </location>
</feature>
<dbReference type="AlphaFoldDB" id="A0A1G1XCY2"/>
<proteinExistence type="predicted"/>
<organism evidence="4 5">
    <name type="scientific">Candidatus Andersenbacteria bacterium RIFCSPHIGHO2_12_FULL_45_11b</name>
    <dbReference type="NCBI Taxonomy" id="1797282"/>
    <lineage>
        <taxon>Bacteria</taxon>
        <taxon>Candidatus Anderseniibacteriota</taxon>
    </lineage>
</organism>
<protein>
    <recommendedName>
        <fullName evidence="3">YoaR-like putative peptidoglycan binding domain-containing protein</fullName>
    </recommendedName>
</protein>
<evidence type="ECO:0000313" key="5">
    <source>
        <dbReference type="Proteomes" id="UP000177941"/>
    </source>
</evidence>
<gene>
    <name evidence="4" type="ORF">A3E36_01540</name>
</gene>
<keyword evidence="2" id="KW-1133">Transmembrane helix</keyword>
<comment type="caution">
    <text evidence="4">The sequence shown here is derived from an EMBL/GenBank/DDBJ whole genome shotgun (WGS) entry which is preliminary data.</text>
</comment>
<dbReference type="PANTHER" id="PTHR35788">
    <property type="entry name" value="EXPORTED PROTEIN-RELATED"/>
    <property type="match status" value="1"/>
</dbReference>
<evidence type="ECO:0000256" key="2">
    <source>
        <dbReference type="SAM" id="Phobius"/>
    </source>
</evidence>
<dbReference type="Pfam" id="PF04294">
    <property type="entry name" value="VanW"/>
    <property type="match status" value="1"/>
</dbReference>
<dbReference type="InterPro" id="IPR052913">
    <property type="entry name" value="Glycopeptide_resist_protein"/>
</dbReference>
<dbReference type="InterPro" id="IPR022029">
    <property type="entry name" value="YoaR-like_PG-bd"/>
</dbReference>
<feature type="domain" description="YoaR-like putative peptidoglycan binding" evidence="3">
    <location>
        <begin position="242"/>
        <end position="307"/>
    </location>
</feature>
<reference evidence="4 5" key="1">
    <citation type="journal article" date="2016" name="Nat. Commun.">
        <title>Thousands of microbial genomes shed light on interconnected biogeochemical processes in an aquifer system.</title>
        <authorList>
            <person name="Anantharaman K."/>
            <person name="Brown C.T."/>
            <person name="Hug L.A."/>
            <person name="Sharon I."/>
            <person name="Castelle C.J."/>
            <person name="Probst A.J."/>
            <person name="Thomas B.C."/>
            <person name="Singh A."/>
            <person name="Wilkins M.J."/>
            <person name="Karaoz U."/>
            <person name="Brodie E.L."/>
            <person name="Williams K.H."/>
            <person name="Hubbard S.S."/>
            <person name="Banfield J.F."/>
        </authorList>
    </citation>
    <scope>NUCLEOTIDE SEQUENCE [LARGE SCALE GENOMIC DNA]</scope>
</reference>
<evidence type="ECO:0000259" key="3">
    <source>
        <dbReference type="Pfam" id="PF12229"/>
    </source>
</evidence>
<feature type="compositionally biased region" description="Polar residues" evidence="1">
    <location>
        <begin position="522"/>
        <end position="531"/>
    </location>
</feature>
<dbReference type="PROSITE" id="PS51257">
    <property type="entry name" value="PROKAR_LIPOPROTEIN"/>
    <property type="match status" value="1"/>
</dbReference>
<evidence type="ECO:0000313" key="4">
    <source>
        <dbReference type="EMBL" id="OGY37935.1"/>
    </source>
</evidence>
<dbReference type="Pfam" id="PF12229">
    <property type="entry name" value="PG_binding_4"/>
    <property type="match status" value="1"/>
</dbReference>
<keyword evidence="2" id="KW-0472">Membrane</keyword>
<sequence length="560" mass="60634">MKTIQAIVQAAITACVIILIGGIGLRLFYADRISLHVYIGAFPVGGSKKTELPKTLRAYQQQLERASVTIAFRGRKSVHTLHQFGVAVNIPATQAEVIRASRMFGDIRTVRVNPVLTFQGGSIHALLVQDFAQVLSLPKNADIAIDAQYQVSIAQSEVGEDFNITLLEQAIMEGAGKAIMPTINAIAQRADPTVTAQQIIGVQGYAQSLLQSGFTLKNRESSFVIPRADVVRMVQVASLPSPHLVFQQGLLQEYLELSIAPDIHTEPVNARFQMQDGVVTQFALPKNGVDVDVDATMKGIADALMQQRDTASVITIETQPAFADAQSSASLGITNLIATGESDFRGSPKNRIHNIGVGAEKFNGILVAPGEEFSFVALLGPVDKNTGYLPELVIKNNATIPEYGGGLCQVSTTVFRAAMNAGVKITERHNHSYAVRYYGTPGFDATIYPPYTDFRFLNNTPGYLLIQTRIDGTKLFFEFWGTNDGRQATIDGPHPYNRMPDGSVKAVLKRTVIDAQGNEIENNTFNSNYKSPNLFPHESAKQASNSAATTTGTNSSNGDA</sequence>
<keyword evidence="2" id="KW-0812">Transmembrane</keyword>